<dbReference type="EMBL" id="CAMXCT020000001">
    <property type="protein sequence ID" value="CAL1125285.1"/>
    <property type="molecule type" value="Genomic_DNA"/>
</dbReference>
<dbReference type="Gene3D" id="1.10.10.160">
    <property type="match status" value="1"/>
</dbReference>
<dbReference type="InterPro" id="IPR000212">
    <property type="entry name" value="DNA_helicase_UvrD/REP"/>
</dbReference>
<feature type="domain" description="UvrD-like helicase ATP-binding" evidence="13">
    <location>
        <begin position="50"/>
        <end position="326"/>
    </location>
</feature>
<dbReference type="Pfam" id="PF00724">
    <property type="entry name" value="Oxidored_FMN"/>
    <property type="match status" value="1"/>
</dbReference>
<dbReference type="Pfam" id="PF00580">
    <property type="entry name" value="UvrD-helicase"/>
    <property type="match status" value="1"/>
</dbReference>
<evidence type="ECO:0000256" key="2">
    <source>
        <dbReference type="ARBA" id="ARBA00022741"/>
    </source>
</evidence>
<dbReference type="SUPFAM" id="SSF51395">
    <property type="entry name" value="FMN-linked oxidoreductases"/>
    <property type="match status" value="1"/>
</dbReference>
<dbReference type="EMBL" id="CAMXCT030000001">
    <property type="protein sequence ID" value="CAL4759222.1"/>
    <property type="molecule type" value="Genomic_DNA"/>
</dbReference>
<gene>
    <name evidence="15" type="ORF">C1SCF055_LOCUS500</name>
</gene>
<proteinExistence type="inferred from homology"/>
<dbReference type="GO" id="GO:0000725">
    <property type="term" value="P:recombinational repair"/>
    <property type="evidence" value="ECO:0007669"/>
    <property type="project" value="TreeGrafter"/>
</dbReference>
<evidence type="ECO:0000256" key="11">
    <source>
        <dbReference type="PROSITE-ProRule" id="PRU00560"/>
    </source>
</evidence>
<dbReference type="GO" id="GO:0033202">
    <property type="term" value="C:DNA helicase complex"/>
    <property type="evidence" value="ECO:0007669"/>
    <property type="project" value="TreeGrafter"/>
</dbReference>
<dbReference type="Pfam" id="PF13361">
    <property type="entry name" value="UvrD_C"/>
    <property type="match status" value="1"/>
</dbReference>
<evidence type="ECO:0000256" key="6">
    <source>
        <dbReference type="ARBA" id="ARBA00023125"/>
    </source>
</evidence>
<evidence type="ECO:0000259" key="14">
    <source>
        <dbReference type="PROSITE" id="PS51217"/>
    </source>
</evidence>
<dbReference type="Gene3D" id="3.40.50.300">
    <property type="entry name" value="P-loop containing nucleotide triphosphate hydrolases"/>
    <property type="match status" value="3"/>
</dbReference>
<dbReference type="PANTHER" id="PTHR11070:SF2">
    <property type="entry name" value="ATP-DEPENDENT DNA HELICASE SRS2"/>
    <property type="match status" value="1"/>
</dbReference>
<keyword evidence="5 11" id="KW-0067">ATP-binding</keyword>
<dbReference type="EC" id="5.6.2.4" evidence="9"/>
<keyword evidence="4 11" id="KW-0347">Helicase</keyword>
<dbReference type="Gene3D" id="1.10.486.10">
    <property type="entry name" value="PCRA, domain 4"/>
    <property type="match status" value="1"/>
</dbReference>
<dbReference type="PROSITE" id="PS51198">
    <property type="entry name" value="UVRD_HELICASE_ATP_BIND"/>
    <property type="match status" value="1"/>
</dbReference>
<dbReference type="PANTHER" id="PTHR11070">
    <property type="entry name" value="UVRD / RECB / PCRA DNA HELICASE FAMILY MEMBER"/>
    <property type="match status" value="1"/>
</dbReference>
<comment type="catalytic activity">
    <reaction evidence="8">
        <text>Couples ATP hydrolysis with the unwinding of duplex DNA by translocating in the 3'-5' direction.</text>
        <dbReference type="EC" id="5.6.2.4"/>
    </reaction>
</comment>
<evidence type="ECO:0000256" key="8">
    <source>
        <dbReference type="ARBA" id="ARBA00034617"/>
    </source>
</evidence>
<feature type="region of interest" description="Disordered" evidence="12">
    <location>
        <begin position="707"/>
        <end position="740"/>
    </location>
</feature>
<dbReference type="Gene3D" id="3.20.20.70">
    <property type="entry name" value="Aldolase class I"/>
    <property type="match status" value="1"/>
</dbReference>
<evidence type="ECO:0000259" key="13">
    <source>
        <dbReference type="PROSITE" id="PS51198"/>
    </source>
</evidence>
<dbReference type="GO" id="GO:0043138">
    <property type="term" value="F:3'-5' DNA helicase activity"/>
    <property type="evidence" value="ECO:0007669"/>
    <property type="project" value="UniProtKB-EC"/>
</dbReference>
<reference evidence="16" key="2">
    <citation type="submission" date="2024-04" db="EMBL/GenBank/DDBJ databases">
        <authorList>
            <person name="Chen Y."/>
            <person name="Shah S."/>
            <person name="Dougan E. K."/>
            <person name="Thang M."/>
            <person name="Chan C."/>
        </authorList>
    </citation>
    <scope>NUCLEOTIDE SEQUENCE [LARGE SCALE GENOMIC DNA]</scope>
</reference>
<sequence length="1266" mass="141591">MSEPADRSQATAEALTSCRCAVVVNLFPCHLQFALPQNRDSQRRLSSLFDNLTPAQREAVEHIEGPLLILAGPGSGKTRVVTHRIAHMIEQGIEPRNILALTFTNKAADEMKNRVAALSGGEPVWISTFHRFCARLLRRYANLVGLEPGYSIYDTGDSNQALKRAMFELQISPTHISPERLASEISWAKNNLITADKYQPRRGSEAGEILAGVYPAYQQILQRANAVDFDDLLLHVAVLLRENEPLRAELDERYRYVLVDEYQDTNLAQYAIARALSINCPNLAVTGDPDQSIYGWRGANLSNILEFESDYPEVTVVFLEQNYRSSKAILRTASQLIQHNRKRKPKRLLTDNDEGRPVALFAFGTHRREAVAIANRIAEEVAAGNRRPRDFAVFYRTNALSRAFYQRKEIKDVLAYLTLLHNPCDDQALLRIINTPTRGIGKKTIEAIQKYASRRGLTMFEAARQSGLIESLAKRATVAVAKFVSMVDRLSLLVDEPVEQILGHVLEESGYRRYLADSDDQDDEERLANIEELLTAAREFDEEHPGEGQLEEFLEGVCLVNETDSWDIEQDRVTLMTLHGSKGLEFPVVFIVALEQGILPHSRSTEDRAQVEEERRLLFVGITRAQEELYLSHAKLRDFRGERKMTVPSEFLMELPRDEMEMLDEETPVPSFEELGLSGSRGKEDNAEYFEDGDVAAADISQLPEYAQPSKPASKGKMPGGLAGLTTAADLRSGKRTSTGVSPNVFVQGMRVVHPDRGSGHIVALGGQGEYRKATVEFDEGKERFVYKKIAQLKDVQKFRDRLAELNLSLPVDDEVLSAAAGSPLAQPLKLGDRTVGNRWCIHPMEGWDANPDGTPSPHTLRRWKNFGLSGAKLIWGGEAAAVQPDGRANPNQTQAVAHTRDGLRQLLDELTTAHQQAFGTTDDLLVGLQLTHSGRFSRPNTKQLEPRIAYHHPLLDEKFNIDPNDTSIVWTDDDLERLIDNYVAAARLAQEVGYHFVDVKSCHGYLLHEFLSARVRPGRFGGDLEGRTRMLRTIIGRIQDECPGLMVGVRLSAFDTVPYRTSLEVGEPLDYEQHLPYEYGFGLNPADPFEIDLTETIALLEMLRDLGVIAVNLSCGSPYYNPHIQRPAIFPPSDGYQPPEDPLVGVARQIETVRRCKQAVPDLPMVGTGYSYLQDYLPHVAQAAVRDDWVDSVGLGRMVLSYPDLPADSLAGRPLTRKRICRTFSDCTTAPRNGIISGCFPLDPYYKELPEAEQVKAVKQELKVK</sequence>
<dbReference type="InterPro" id="IPR013785">
    <property type="entry name" value="Aldolase_TIM"/>
</dbReference>
<evidence type="ECO:0000313" key="17">
    <source>
        <dbReference type="Proteomes" id="UP001152797"/>
    </source>
</evidence>
<evidence type="ECO:0000256" key="5">
    <source>
        <dbReference type="ARBA" id="ARBA00022840"/>
    </source>
</evidence>
<keyword evidence="2 11" id="KW-0547">Nucleotide-binding</keyword>
<dbReference type="GO" id="GO:0005524">
    <property type="term" value="F:ATP binding"/>
    <property type="evidence" value="ECO:0007669"/>
    <property type="project" value="UniProtKB-UniRule"/>
</dbReference>
<feature type="domain" description="UvrD-like helicase C-terminal" evidence="14">
    <location>
        <begin position="327"/>
        <end position="583"/>
    </location>
</feature>
<evidence type="ECO:0000256" key="1">
    <source>
        <dbReference type="ARBA" id="ARBA00009922"/>
    </source>
</evidence>
<keyword evidence="17" id="KW-1185">Reference proteome</keyword>
<accession>A0A9P1BFS6</accession>
<protein>
    <recommendedName>
        <fullName evidence="9">DNA 3'-5' helicase</fullName>
        <ecNumber evidence="9">5.6.2.4</ecNumber>
    </recommendedName>
</protein>
<evidence type="ECO:0000256" key="10">
    <source>
        <dbReference type="ARBA" id="ARBA00048988"/>
    </source>
</evidence>
<evidence type="ECO:0000256" key="9">
    <source>
        <dbReference type="ARBA" id="ARBA00034808"/>
    </source>
</evidence>
<dbReference type="GO" id="GO:0003677">
    <property type="term" value="F:DNA binding"/>
    <property type="evidence" value="ECO:0007669"/>
    <property type="project" value="UniProtKB-KW"/>
</dbReference>
<dbReference type="InterPro" id="IPR014016">
    <property type="entry name" value="UvrD-like_ATP-bd"/>
</dbReference>
<dbReference type="AlphaFoldDB" id="A0A9P1BFS6"/>
<evidence type="ECO:0000313" key="15">
    <source>
        <dbReference type="EMBL" id="CAI3971910.1"/>
    </source>
</evidence>
<evidence type="ECO:0000313" key="16">
    <source>
        <dbReference type="EMBL" id="CAL1125285.1"/>
    </source>
</evidence>
<feature type="binding site" evidence="11">
    <location>
        <begin position="71"/>
        <end position="78"/>
    </location>
    <ligand>
        <name>ATP</name>
        <dbReference type="ChEBI" id="CHEBI:30616"/>
    </ligand>
</feature>
<comment type="similarity">
    <text evidence="1">Belongs to the helicase family. UvrD subfamily.</text>
</comment>
<dbReference type="EMBL" id="CAMXCT010000001">
    <property type="protein sequence ID" value="CAI3971910.1"/>
    <property type="molecule type" value="Genomic_DNA"/>
</dbReference>
<evidence type="ECO:0000256" key="3">
    <source>
        <dbReference type="ARBA" id="ARBA00022801"/>
    </source>
</evidence>
<dbReference type="CDD" id="cd18807">
    <property type="entry name" value="SF1_C_UvrD"/>
    <property type="match status" value="1"/>
</dbReference>
<dbReference type="GO" id="GO:0010181">
    <property type="term" value="F:FMN binding"/>
    <property type="evidence" value="ECO:0007669"/>
    <property type="project" value="InterPro"/>
</dbReference>
<reference evidence="15" key="1">
    <citation type="submission" date="2022-10" db="EMBL/GenBank/DDBJ databases">
        <authorList>
            <person name="Chen Y."/>
            <person name="Dougan E. K."/>
            <person name="Chan C."/>
            <person name="Rhodes N."/>
            <person name="Thang M."/>
        </authorList>
    </citation>
    <scope>NUCLEOTIDE SEQUENCE</scope>
</reference>
<dbReference type="SUPFAM" id="SSF52540">
    <property type="entry name" value="P-loop containing nucleoside triphosphate hydrolases"/>
    <property type="match status" value="1"/>
</dbReference>
<keyword evidence="6" id="KW-0238">DNA-binding</keyword>
<dbReference type="GO" id="GO:0016491">
    <property type="term" value="F:oxidoreductase activity"/>
    <property type="evidence" value="ECO:0007669"/>
    <property type="project" value="InterPro"/>
</dbReference>
<name>A0A9P1BFS6_9DINO</name>
<dbReference type="PROSITE" id="PS51217">
    <property type="entry name" value="UVRD_HELICASE_CTER"/>
    <property type="match status" value="1"/>
</dbReference>
<dbReference type="InterPro" id="IPR027417">
    <property type="entry name" value="P-loop_NTPase"/>
</dbReference>
<dbReference type="FunFam" id="1.10.486.10:FF:000003">
    <property type="entry name" value="ATP-dependent DNA helicase"/>
    <property type="match status" value="1"/>
</dbReference>
<dbReference type="GO" id="GO:0016787">
    <property type="term" value="F:hydrolase activity"/>
    <property type="evidence" value="ECO:0007669"/>
    <property type="project" value="UniProtKB-UniRule"/>
</dbReference>
<keyword evidence="7" id="KW-0413">Isomerase</keyword>
<dbReference type="Proteomes" id="UP001152797">
    <property type="component" value="Unassembled WGS sequence"/>
</dbReference>
<dbReference type="InterPro" id="IPR013986">
    <property type="entry name" value="DExx_box_DNA_helicase_dom_sf"/>
</dbReference>
<dbReference type="GO" id="GO:0005829">
    <property type="term" value="C:cytosol"/>
    <property type="evidence" value="ECO:0007669"/>
    <property type="project" value="TreeGrafter"/>
</dbReference>
<evidence type="ECO:0000256" key="12">
    <source>
        <dbReference type="SAM" id="MobiDB-lite"/>
    </source>
</evidence>
<evidence type="ECO:0000256" key="7">
    <source>
        <dbReference type="ARBA" id="ARBA00023235"/>
    </source>
</evidence>
<dbReference type="InterPro" id="IPR014017">
    <property type="entry name" value="DNA_helicase_UvrD-like_C"/>
</dbReference>
<comment type="catalytic activity">
    <reaction evidence="10">
        <text>ATP + H2O = ADP + phosphate + H(+)</text>
        <dbReference type="Rhea" id="RHEA:13065"/>
        <dbReference type="ChEBI" id="CHEBI:15377"/>
        <dbReference type="ChEBI" id="CHEBI:15378"/>
        <dbReference type="ChEBI" id="CHEBI:30616"/>
        <dbReference type="ChEBI" id="CHEBI:43474"/>
        <dbReference type="ChEBI" id="CHEBI:456216"/>
        <dbReference type="EC" id="5.6.2.4"/>
    </reaction>
</comment>
<keyword evidence="3 11" id="KW-0378">Hydrolase</keyword>
<dbReference type="OrthoDB" id="430542at2759"/>
<dbReference type="CDD" id="cd17932">
    <property type="entry name" value="DEXQc_UvrD"/>
    <property type="match status" value="1"/>
</dbReference>
<organism evidence="15">
    <name type="scientific">Cladocopium goreaui</name>
    <dbReference type="NCBI Taxonomy" id="2562237"/>
    <lineage>
        <taxon>Eukaryota</taxon>
        <taxon>Sar</taxon>
        <taxon>Alveolata</taxon>
        <taxon>Dinophyceae</taxon>
        <taxon>Suessiales</taxon>
        <taxon>Symbiodiniaceae</taxon>
        <taxon>Cladocopium</taxon>
    </lineage>
</organism>
<dbReference type="InterPro" id="IPR001155">
    <property type="entry name" value="OxRdtase_FMN_N"/>
</dbReference>
<evidence type="ECO:0000256" key="4">
    <source>
        <dbReference type="ARBA" id="ARBA00022806"/>
    </source>
</evidence>
<comment type="caution">
    <text evidence="15">The sequence shown here is derived from an EMBL/GenBank/DDBJ whole genome shotgun (WGS) entry which is preliminary data.</text>
</comment>